<name>B4HAT1_DROPE</name>
<proteinExistence type="predicted"/>
<feature type="compositionally biased region" description="Low complexity" evidence="1">
    <location>
        <begin position="59"/>
        <end position="106"/>
    </location>
</feature>
<dbReference type="OMA" id="RRRQSWP"/>
<gene>
    <name evidence="2" type="primary">Dper\GL21171</name>
    <name evidence="2" type="ORF">Dper_GL21171</name>
</gene>
<dbReference type="EMBL" id="CH479244">
    <property type="protein sequence ID" value="EDW37713.1"/>
    <property type="molecule type" value="Genomic_DNA"/>
</dbReference>
<dbReference type="Proteomes" id="UP000008744">
    <property type="component" value="Unassembled WGS sequence"/>
</dbReference>
<keyword evidence="3" id="KW-1185">Reference proteome</keyword>
<protein>
    <submittedName>
        <fullName evidence="2">GL21171</fullName>
    </submittedName>
</protein>
<evidence type="ECO:0000256" key="1">
    <source>
        <dbReference type="SAM" id="MobiDB-lite"/>
    </source>
</evidence>
<dbReference type="HOGENOM" id="CLU_984389_0_0_1"/>
<feature type="region of interest" description="Disordered" evidence="1">
    <location>
        <begin position="26"/>
        <end position="106"/>
    </location>
</feature>
<reference evidence="2 3" key="1">
    <citation type="journal article" date="2007" name="Nature">
        <title>Evolution of genes and genomes on the Drosophila phylogeny.</title>
        <authorList>
            <consortium name="Drosophila 12 Genomes Consortium"/>
            <person name="Clark A.G."/>
            <person name="Eisen M.B."/>
            <person name="Smith D.R."/>
            <person name="Bergman C.M."/>
            <person name="Oliver B."/>
            <person name="Markow T.A."/>
            <person name="Kaufman T.C."/>
            <person name="Kellis M."/>
            <person name="Gelbart W."/>
            <person name="Iyer V.N."/>
            <person name="Pollard D.A."/>
            <person name="Sackton T.B."/>
            <person name="Larracuente A.M."/>
            <person name="Singh N.D."/>
            <person name="Abad J.P."/>
            <person name="Abt D.N."/>
            <person name="Adryan B."/>
            <person name="Aguade M."/>
            <person name="Akashi H."/>
            <person name="Anderson W.W."/>
            <person name="Aquadro C.F."/>
            <person name="Ardell D.H."/>
            <person name="Arguello R."/>
            <person name="Artieri C.G."/>
            <person name="Barbash D.A."/>
            <person name="Barker D."/>
            <person name="Barsanti P."/>
            <person name="Batterham P."/>
            <person name="Batzoglou S."/>
            <person name="Begun D."/>
            <person name="Bhutkar A."/>
            <person name="Blanco E."/>
            <person name="Bosak S.A."/>
            <person name="Bradley R.K."/>
            <person name="Brand A.D."/>
            <person name="Brent M.R."/>
            <person name="Brooks A.N."/>
            <person name="Brown R.H."/>
            <person name="Butlin R.K."/>
            <person name="Caggese C."/>
            <person name="Calvi B.R."/>
            <person name="Bernardo de Carvalho A."/>
            <person name="Caspi A."/>
            <person name="Castrezana S."/>
            <person name="Celniker S.E."/>
            <person name="Chang J.L."/>
            <person name="Chapple C."/>
            <person name="Chatterji S."/>
            <person name="Chinwalla A."/>
            <person name="Civetta A."/>
            <person name="Clifton S.W."/>
            <person name="Comeron J.M."/>
            <person name="Costello J.C."/>
            <person name="Coyne J.A."/>
            <person name="Daub J."/>
            <person name="David R.G."/>
            <person name="Delcher A.L."/>
            <person name="Delehaunty K."/>
            <person name="Do C.B."/>
            <person name="Ebling H."/>
            <person name="Edwards K."/>
            <person name="Eickbush T."/>
            <person name="Evans J.D."/>
            <person name="Filipski A."/>
            <person name="Findeiss S."/>
            <person name="Freyhult E."/>
            <person name="Fulton L."/>
            <person name="Fulton R."/>
            <person name="Garcia A.C."/>
            <person name="Gardiner A."/>
            <person name="Garfield D.A."/>
            <person name="Garvin B.E."/>
            <person name="Gibson G."/>
            <person name="Gilbert D."/>
            <person name="Gnerre S."/>
            <person name="Godfrey J."/>
            <person name="Good R."/>
            <person name="Gotea V."/>
            <person name="Gravely B."/>
            <person name="Greenberg A.J."/>
            <person name="Griffiths-Jones S."/>
            <person name="Gross S."/>
            <person name="Guigo R."/>
            <person name="Gustafson E.A."/>
            <person name="Haerty W."/>
            <person name="Hahn M.W."/>
            <person name="Halligan D.L."/>
            <person name="Halpern A.L."/>
            <person name="Halter G.M."/>
            <person name="Han M.V."/>
            <person name="Heger A."/>
            <person name="Hillier L."/>
            <person name="Hinrichs A.S."/>
            <person name="Holmes I."/>
            <person name="Hoskins R.A."/>
            <person name="Hubisz M.J."/>
            <person name="Hultmark D."/>
            <person name="Huntley M.A."/>
            <person name="Jaffe D.B."/>
            <person name="Jagadeeshan S."/>
            <person name="Jeck W.R."/>
            <person name="Johnson J."/>
            <person name="Jones C.D."/>
            <person name="Jordan W.C."/>
            <person name="Karpen G.H."/>
            <person name="Kataoka E."/>
            <person name="Keightley P.D."/>
            <person name="Kheradpour P."/>
            <person name="Kirkness E.F."/>
            <person name="Koerich L.B."/>
            <person name="Kristiansen K."/>
            <person name="Kudrna D."/>
            <person name="Kulathinal R.J."/>
            <person name="Kumar S."/>
            <person name="Kwok R."/>
            <person name="Lander E."/>
            <person name="Langley C.H."/>
            <person name="Lapoint R."/>
            <person name="Lazzaro B.P."/>
            <person name="Lee S.J."/>
            <person name="Levesque L."/>
            <person name="Li R."/>
            <person name="Lin C.F."/>
            <person name="Lin M.F."/>
            <person name="Lindblad-Toh K."/>
            <person name="Llopart A."/>
            <person name="Long M."/>
            <person name="Low L."/>
            <person name="Lozovsky E."/>
            <person name="Lu J."/>
            <person name="Luo M."/>
            <person name="Machado C.A."/>
            <person name="Makalowski W."/>
            <person name="Marzo M."/>
            <person name="Matsuda M."/>
            <person name="Matzkin L."/>
            <person name="McAllister B."/>
            <person name="McBride C.S."/>
            <person name="McKernan B."/>
            <person name="McKernan K."/>
            <person name="Mendez-Lago M."/>
            <person name="Minx P."/>
            <person name="Mollenhauer M.U."/>
            <person name="Montooth K."/>
            <person name="Mount S.M."/>
            <person name="Mu X."/>
            <person name="Myers E."/>
            <person name="Negre B."/>
            <person name="Newfeld S."/>
            <person name="Nielsen R."/>
            <person name="Noor M.A."/>
            <person name="O'Grady P."/>
            <person name="Pachter L."/>
            <person name="Papaceit M."/>
            <person name="Parisi M.J."/>
            <person name="Parisi M."/>
            <person name="Parts L."/>
            <person name="Pedersen J.S."/>
            <person name="Pesole G."/>
            <person name="Phillippy A.M."/>
            <person name="Ponting C.P."/>
            <person name="Pop M."/>
            <person name="Porcelli D."/>
            <person name="Powell J.R."/>
            <person name="Prohaska S."/>
            <person name="Pruitt K."/>
            <person name="Puig M."/>
            <person name="Quesneville H."/>
            <person name="Ram K.R."/>
            <person name="Rand D."/>
            <person name="Rasmussen M.D."/>
            <person name="Reed L.K."/>
            <person name="Reenan R."/>
            <person name="Reily A."/>
            <person name="Remington K.A."/>
            <person name="Rieger T.T."/>
            <person name="Ritchie M.G."/>
            <person name="Robin C."/>
            <person name="Rogers Y.H."/>
            <person name="Rohde C."/>
            <person name="Rozas J."/>
            <person name="Rubenfield M.J."/>
            <person name="Ruiz A."/>
            <person name="Russo S."/>
            <person name="Salzberg S.L."/>
            <person name="Sanchez-Gracia A."/>
            <person name="Saranga D.J."/>
            <person name="Sato H."/>
            <person name="Schaeffer S.W."/>
            <person name="Schatz M.C."/>
            <person name="Schlenke T."/>
            <person name="Schwartz R."/>
            <person name="Segarra C."/>
            <person name="Singh R.S."/>
            <person name="Sirot L."/>
            <person name="Sirota M."/>
            <person name="Sisneros N.B."/>
            <person name="Smith C.D."/>
            <person name="Smith T.F."/>
            <person name="Spieth J."/>
            <person name="Stage D.E."/>
            <person name="Stark A."/>
            <person name="Stephan W."/>
            <person name="Strausberg R.L."/>
            <person name="Strempel S."/>
            <person name="Sturgill D."/>
            <person name="Sutton G."/>
            <person name="Sutton G.G."/>
            <person name="Tao W."/>
            <person name="Teichmann S."/>
            <person name="Tobari Y.N."/>
            <person name="Tomimura Y."/>
            <person name="Tsolas J.M."/>
            <person name="Valente V.L."/>
            <person name="Venter E."/>
            <person name="Venter J.C."/>
            <person name="Vicario S."/>
            <person name="Vieira F.G."/>
            <person name="Vilella A.J."/>
            <person name="Villasante A."/>
            <person name="Walenz B."/>
            <person name="Wang J."/>
            <person name="Wasserman M."/>
            <person name="Watts T."/>
            <person name="Wilson D."/>
            <person name="Wilson R.K."/>
            <person name="Wing R.A."/>
            <person name="Wolfner M.F."/>
            <person name="Wong A."/>
            <person name="Wong G.K."/>
            <person name="Wu C.I."/>
            <person name="Wu G."/>
            <person name="Yamamoto D."/>
            <person name="Yang H.P."/>
            <person name="Yang S.P."/>
            <person name="Yorke J.A."/>
            <person name="Yoshida K."/>
            <person name="Zdobnov E."/>
            <person name="Zhang P."/>
            <person name="Zhang Y."/>
            <person name="Zimin A.V."/>
            <person name="Baldwin J."/>
            <person name="Abdouelleil A."/>
            <person name="Abdulkadir J."/>
            <person name="Abebe A."/>
            <person name="Abera B."/>
            <person name="Abreu J."/>
            <person name="Acer S.C."/>
            <person name="Aftuck L."/>
            <person name="Alexander A."/>
            <person name="An P."/>
            <person name="Anderson E."/>
            <person name="Anderson S."/>
            <person name="Arachi H."/>
            <person name="Azer M."/>
            <person name="Bachantsang P."/>
            <person name="Barry A."/>
            <person name="Bayul T."/>
            <person name="Berlin A."/>
            <person name="Bessette D."/>
            <person name="Bloom T."/>
            <person name="Blye J."/>
            <person name="Boguslavskiy L."/>
            <person name="Bonnet C."/>
            <person name="Boukhgalter B."/>
            <person name="Bourzgui I."/>
            <person name="Brown A."/>
            <person name="Cahill P."/>
            <person name="Channer S."/>
            <person name="Cheshatsang Y."/>
            <person name="Chuda L."/>
            <person name="Citroen M."/>
            <person name="Collymore A."/>
            <person name="Cooke P."/>
            <person name="Costello M."/>
            <person name="D'Aco K."/>
            <person name="Daza R."/>
            <person name="De Haan G."/>
            <person name="DeGray S."/>
            <person name="DeMaso C."/>
            <person name="Dhargay N."/>
            <person name="Dooley K."/>
            <person name="Dooley E."/>
            <person name="Doricent M."/>
            <person name="Dorje P."/>
            <person name="Dorjee K."/>
            <person name="Dupes A."/>
            <person name="Elong R."/>
            <person name="Falk J."/>
            <person name="Farina A."/>
            <person name="Faro S."/>
            <person name="Ferguson D."/>
            <person name="Fisher S."/>
            <person name="Foley C.D."/>
            <person name="Franke A."/>
            <person name="Friedrich D."/>
            <person name="Gadbois L."/>
            <person name="Gearin G."/>
            <person name="Gearin C.R."/>
            <person name="Giannoukos G."/>
            <person name="Goode T."/>
            <person name="Graham J."/>
            <person name="Grandbois E."/>
            <person name="Grewal S."/>
            <person name="Gyaltsen K."/>
            <person name="Hafez N."/>
            <person name="Hagos B."/>
            <person name="Hall J."/>
            <person name="Henson C."/>
            <person name="Hollinger A."/>
            <person name="Honan T."/>
            <person name="Huard M.D."/>
            <person name="Hughes L."/>
            <person name="Hurhula B."/>
            <person name="Husby M.E."/>
            <person name="Kamat A."/>
            <person name="Kanga B."/>
            <person name="Kashin S."/>
            <person name="Khazanovich D."/>
            <person name="Kisner P."/>
            <person name="Lance K."/>
            <person name="Lara M."/>
            <person name="Lee W."/>
            <person name="Lennon N."/>
            <person name="Letendre F."/>
            <person name="LeVine R."/>
            <person name="Lipovsky A."/>
            <person name="Liu X."/>
            <person name="Liu J."/>
            <person name="Liu S."/>
            <person name="Lokyitsang T."/>
            <person name="Lokyitsang Y."/>
            <person name="Lubonja R."/>
            <person name="Lui A."/>
            <person name="MacDonald P."/>
            <person name="Magnisalis V."/>
            <person name="Maru K."/>
            <person name="Matthews C."/>
            <person name="McCusker W."/>
            <person name="McDonough S."/>
            <person name="Mehta T."/>
            <person name="Meldrim J."/>
            <person name="Meneus L."/>
            <person name="Mihai O."/>
            <person name="Mihalev A."/>
            <person name="Mihova T."/>
            <person name="Mittelman R."/>
            <person name="Mlenga V."/>
            <person name="Montmayeur A."/>
            <person name="Mulrain L."/>
            <person name="Navidi A."/>
            <person name="Naylor J."/>
            <person name="Negash T."/>
            <person name="Nguyen T."/>
            <person name="Nguyen N."/>
            <person name="Nicol R."/>
            <person name="Norbu C."/>
            <person name="Norbu N."/>
            <person name="Novod N."/>
            <person name="O'Neill B."/>
            <person name="Osman S."/>
            <person name="Markiewicz E."/>
            <person name="Oyono O.L."/>
            <person name="Patti C."/>
            <person name="Phunkhang P."/>
            <person name="Pierre F."/>
            <person name="Priest M."/>
            <person name="Raghuraman S."/>
            <person name="Rege F."/>
            <person name="Reyes R."/>
            <person name="Rise C."/>
            <person name="Rogov P."/>
            <person name="Ross K."/>
            <person name="Ryan E."/>
            <person name="Settipalli S."/>
            <person name="Shea T."/>
            <person name="Sherpa N."/>
            <person name="Shi L."/>
            <person name="Shih D."/>
            <person name="Sparrow T."/>
            <person name="Spaulding J."/>
            <person name="Stalker J."/>
            <person name="Stange-Thomann N."/>
            <person name="Stavropoulos S."/>
            <person name="Stone C."/>
            <person name="Strader C."/>
            <person name="Tesfaye S."/>
            <person name="Thomson T."/>
            <person name="Thoulutsang Y."/>
            <person name="Thoulutsang D."/>
            <person name="Topham K."/>
            <person name="Topping I."/>
            <person name="Tsamla T."/>
            <person name="Vassiliev H."/>
            <person name="Vo A."/>
            <person name="Wangchuk T."/>
            <person name="Wangdi T."/>
            <person name="Weiand M."/>
            <person name="Wilkinson J."/>
            <person name="Wilson A."/>
            <person name="Yadav S."/>
            <person name="Young G."/>
            <person name="Yu Q."/>
            <person name="Zembek L."/>
            <person name="Zhong D."/>
            <person name="Zimmer A."/>
            <person name="Zwirko Z."/>
            <person name="Jaffe D.B."/>
            <person name="Alvarez P."/>
            <person name="Brockman W."/>
            <person name="Butler J."/>
            <person name="Chin C."/>
            <person name="Gnerre S."/>
            <person name="Grabherr M."/>
            <person name="Kleber M."/>
            <person name="Mauceli E."/>
            <person name="MacCallum I."/>
        </authorList>
    </citation>
    <scope>NUCLEOTIDE SEQUENCE [LARGE SCALE GENOMIC DNA]</scope>
    <source>
        <strain evidence="3">MSH-3 / Tucson 14011-0111.49</strain>
    </source>
</reference>
<evidence type="ECO:0000313" key="2">
    <source>
        <dbReference type="EMBL" id="EDW37713.1"/>
    </source>
</evidence>
<dbReference type="OrthoDB" id="7976202at2759"/>
<feature type="region of interest" description="Disordered" evidence="1">
    <location>
        <begin position="129"/>
        <end position="233"/>
    </location>
</feature>
<evidence type="ECO:0000313" key="3">
    <source>
        <dbReference type="Proteomes" id="UP000008744"/>
    </source>
</evidence>
<dbReference type="AlphaFoldDB" id="B4HAT1"/>
<sequence length="233" mass="24148">MSFLSSMQQYVTSGISSLGLGNRRFSLSRQESSEQQSGGVGGVPPGGIAAATPQPPFAPQQQLQQQPLPLPLPLQQQQQQQQLLLQQQQQQPPHGHPPLQQQTSIGSGLGIGLGAAAVYGAPATPIAGVGATASGSNYPSGGVVIGNPNATNPLLGYPKTGAGCSSTSASGSGGTPQSRRQSRALECLAPPRTGSFRQRNSPLHQVDPPPRPPLAFCKRRLSWPEVDPRSNSG</sequence>
<feature type="compositionally biased region" description="Low complexity" evidence="1">
    <location>
        <begin position="160"/>
        <end position="170"/>
    </location>
</feature>
<accession>B4HAT1</accession>
<organism evidence="3">
    <name type="scientific">Drosophila persimilis</name>
    <name type="common">Fruit fly</name>
    <dbReference type="NCBI Taxonomy" id="7234"/>
    <lineage>
        <taxon>Eukaryota</taxon>
        <taxon>Metazoa</taxon>
        <taxon>Ecdysozoa</taxon>
        <taxon>Arthropoda</taxon>
        <taxon>Hexapoda</taxon>
        <taxon>Insecta</taxon>
        <taxon>Pterygota</taxon>
        <taxon>Neoptera</taxon>
        <taxon>Endopterygota</taxon>
        <taxon>Diptera</taxon>
        <taxon>Brachycera</taxon>
        <taxon>Muscomorpha</taxon>
        <taxon>Ephydroidea</taxon>
        <taxon>Drosophilidae</taxon>
        <taxon>Drosophila</taxon>
        <taxon>Sophophora</taxon>
    </lineage>
</organism>